<reference evidence="2" key="1">
    <citation type="submission" date="2017-05" db="UniProtKB">
        <authorList>
            <consortium name="EnsemblMetazoa"/>
        </authorList>
    </citation>
    <scope>IDENTIFICATION</scope>
</reference>
<feature type="compositionally biased region" description="Low complexity" evidence="1">
    <location>
        <begin position="13"/>
        <end position="22"/>
    </location>
</feature>
<proteinExistence type="predicted"/>
<evidence type="ECO:0000256" key="1">
    <source>
        <dbReference type="SAM" id="MobiDB-lite"/>
    </source>
</evidence>
<sequence length="57" mass="6470">MKGFLFLKHTNHSESSSSNSSSGEKKRLISKDLTDKVNTLDKGFLPNESTFTYQKLF</sequence>
<protein>
    <submittedName>
        <fullName evidence="2">Uncharacterized protein</fullName>
    </submittedName>
</protein>
<evidence type="ECO:0000313" key="2">
    <source>
        <dbReference type="EnsemblMetazoa" id="Aqu2.1.40277_001"/>
    </source>
</evidence>
<feature type="region of interest" description="Disordered" evidence="1">
    <location>
        <begin position="1"/>
        <end position="27"/>
    </location>
</feature>
<organism evidence="2">
    <name type="scientific">Amphimedon queenslandica</name>
    <name type="common">Sponge</name>
    <dbReference type="NCBI Taxonomy" id="400682"/>
    <lineage>
        <taxon>Eukaryota</taxon>
        <taxon>Metazoa</taxon>
        <taxon>Porifera</taxon>
        <taxon>Demospongiae</taxon>
        <taxon>Heteroscleromorpha</taxon>
        <taxon>Haplosclerida</taxon>
        <taxon>Niphatidae</taxon>
        <taxon>Amphimedon</taxon>
    </lineage>
</organism>
<dbReference type="AlphaFoldDB" id="A0A1X7VJR6"/>
<name>A0A1X7VJR6_AMPQE</name>
<dbReference type="InParanoid" id="A0A1X7VJR6"/>
<dbReference type="EnsemblMetazoa" id="Aqu2.1.40277_001">
    <property type="protein sequence ID" value="Aqu2.1.40277_001"/>
    <property type="gene ID" value="Aqu2.1.40277"/>
</dbReference>
<accession>A0A1X7VJR6</accession>